<evidence type="ECO:0000256" key="3">
    <source>
        <dbReference type="ARBA" id="ARBA00022692"/>
    </source>
</evidence>
<name>V8NHR9_OPHHA</name>
<protein>
    <submittedName>
        <fullName evidence="7">Transmembrane protein 45B</fullName>
    </submittedName>
</protein>
<feature type="transmembrane region" description="Helical" evidence="6">
    <location>
        <begin position="128"/>
        <end position="152"/>
    </location>
</feature>
<feature type="transmembrane region" description="Helical" evidence="6">
    <location>
        <begin position="81"/>
        <end position="100"/>
    </location>
</feature>
<dbReference type="AlphaFoldDB" id="V8NHR9"/>
<dbReference type="PANTHER" id="PTHR16007:SF15">
    <property type="entry name" value="TRANSMEMBRANE PROTEIN 45B"/>
    <property type="match status" value="1"/>
</dbReference>
<comment type="similarity">
    <text evidence="2">Belongs to the TMEM45 family.</text>
</comment>
<dbReference type="GO" id="GO:0016020">
    <property type="term" value="C:membrane"/>
    <property type="evidence" value="ECO:0007669"/>
    <property type="project" value="UniProtKB-SubCell"/>
</dbReference>
<evidence type="ECO:0000313" key="7">
    <source>
        <dbReference type="EMBL" id="ETE61188.1"/>
    </source>
</evidence>
<dbReference type="EMBL" id="AZIM01004110">
    <property type="protein sequence ID" value="ETE61188.1"/>
    <property type="molecule type" value="Genomic_DNA"/>
</dbReference>
<evidence type="ECO:0000256" key="5">
    <source>
        <dbReference type="ARBA" id="ARBA00023136"/>
    </source>
</evidence>
<keyword evidence="3 6" id="KW-0812">Transmembrane</keyword>
<comment type="subcellular location">
    <subcellularLocation>
        <location evidence="1">Membrane</location>
        <topology evidence="1">Multi-pass membrane protein</topology>
    </subcellularLocation>
</comment>
<reference evidence="7 8" key="1">
    <citation type="journal article" date="2013" name="Proc. Natl. Acad. Sci. U.S.A.">
        <title>The king cobra genome reveals dynamic gene evolution and adaptation in the snake venom system.</title>
        <authorList>
            <person name="Vonk F.J."/>
            <person name="Casewell N.R."/>
            <person name="Henkel C.V."/>
            <person name="Heimberg A.M."/>
            <person name="Jansen H.J."/>
            <person name="McCleary R.J."/>
            <person name="Kerkkamp H.M."/>
            <person name="Vos R.A."/>
            <person name="Guerreiro I."/>
            <person name="Calvete J.J."/>
            <person name="Wuster W."/>
            <person name="Woods A.E."/>
            <person name="Logan J.M."/>
            <person name="Harrison R.A."/>
            <person name="Castoe T.A."/>
            <person name="de Koning A.P."/>
            <person name="Pollock D.D."/>
            <person name="Yandell M."/>
            <person name="Calderon D."/>
            <person name="Renjifo C."/>
            <person name="Currier R.B."/>
            <person name="Salgado D."/>
            <person name="Pla D."/>
            <person name="Sanz L."/>
            <person name="Hyder A.S."/>
            <person name="Ribeiro J.M."/>
            <person name="Arntzen J.W."/>
            <person name="van den Thillart G.E."/>
            <person name="Boetzer M."/>
            <person name="Pirovano W."/>
            <person name="Dirks R.P."/>
            <person name="Spaink H.P."/>
            <person name="Duboule D."/>
            <person name="McGlinn E."/>
            <person name="Kini R.M."/>
            <person name="Richardson M.K."/>
        </authorList>
    </citation>
    <scope>NUCLEOTIDE SEQUENCE</scope>
    <source>
        <tissue evidence="7">Blood</tissue>
    </source>
</reference>
<evidence type="ECO:0000256" key="1">
    <source>
        <dbReference type="ARBA" id="ARBA00004141"/>
    </source>
</evidence>
<dbReference type="InterPro" id="IPR042127">
    <property type="entry name" value="TMEM45"/>
</dbReference>
<keyword evidence="5 6" id="KW-0472">Membrane</keyword>
<keyword evidence="8" id="KW-1185">Reference proteome</keyword>
<accession>V8NHR9</accession>
<dbReference type="Proteomes" id="UP000018936">
    <property type="component" value="Unassembled WGS sequence"/>
</dbReference>
<dbReference type="PANTHER" id="PTHR16007">
    <property type="entry name" value="EPIDIDYMAL MEMBRANE PROTEIN E9-RELATED"/>
    <property type="match status" value="1"/>
</dbReference>
<comment type="caution">
    <text evidence="7">The sequence shown here is derived from an EMBL/GenBank/DDBJ whole genome shotgun (WGS) entry which is preliminary data.</text>
</comment>
<feature type="transmembrane region" description="Helical" evidence="6">
    <location>
        <begin position="6"/>
        <end position="27"/>
    </location>
</feature>
<organism evidence="7 8">
    <name type="scientific">Ophiophagus hannah</name>
    <name type="common">King cobra</name>
    <name type="synonym">Naja hannah</name>
    <dbReference type="NCBI Taxonomy" id="8665"/>
    <lineage>
        <taxon>Eukaryota</taxon>
        <taxon>Metazoa</taxon>
        <taxon>Chordata</taxon>
        <taxon>Craniata</taxon>
        <taxon>Vertebrata</taxon>
        <taxon>Euteleostomi</taxon>
        <taxon>Lepidosauria</taxon>
        <taxon>Squamata</taxon>
        <taxon>Bifurcata</taxon>
        <taxon>Unidentata</taxon>
        <taxon>Episquamata</taxon>
        <taxon>Toxicofera</taxon>
        <taxon>Serpentes</taxon>
        <taxon>Colubroidea</taxon>
        <taxon>Elapidae</taxon>
        <taxon>Elapinae</taxon>
        <taxon>Ophiophagus</taxon>
    </lineage>
</organism>
<evidence type="ECO:0000256" key="6">
    <source>
        <dbReference type="SAM" id="Phobius"/>
    </source>
</evidence>
<sequence>MGEFMGHVITGSFFLLFGLWWSVKYSLKHISRTRKKNTYIQRNFKRVEITEGAVKVFLGLVGFLFKYHISLRPMLDQHTHAMLLMAIFAAVATCFIQVFVRDNMILDLFLVCLVFLHGTWLWQGITDYQVFIVMTLTNISKCLALLCLWVSWDASPGPSHLYNPMADGSILPLPQHHQAYDYNRSYGNGDHQKANESAAAEAEVVAHQTVSFLQEGQRT</sequence>
<proteinExistence type="inferred from homology"/>
<keyword evidence="4 6" id="KW-1133">Transmembrane helix</keyword>
<evidence type="ECO:0000256" key="2">
    <source>
        <dbReference type="ARBA" id="ARBA00006948"/>
    </source>
</evidence>
<feature type="transmembrane region" description="Helical" evidence="6">
    <location>
        <begin position="105"/>
        <end position="122"/>
    </location>
</feature>
<evidence type="ECO:0000313" key="8">
    <source>
        <dbReference type="Proteomes" id="UP000018936"/>
    </source>
</evidence>
<gene>
    <name evidence="7" type="primary">Tmem45b</name>
    <name evidence="7" type="ORF">L345_13062</name>
</gene>
<dbReference type="OrthoDB" id="9044669at2759"/>
<evidence type="ECO:0000256" key="4">
    <source>
        <dbReference type="ARBA" id="ARBA00022989"/>
    </source>
</evidence>
<dbReference type="Pfam" id="PF04819">
    <property type="entry name" value="DUF716"/>
    <property type="match status" value="1"/>
</dbReference>
<feature type="transmembrane region" description="Helical" evidence="6">
    <location>
        <begin position="48"/>
        <end position="69"/>
    </location>
</feature>
<dbReference type="InterPro" id="IPR006904">
    <property type="entry name" value="DUF716"/>
</dbReference>